<evidence type="ECO:0000313" key="1">
    <source>
        <dbReference type="EMBL" id="QDL31465.1"/>
    </source>
</evidence>
<dbReference type="Proteomes" id="UP000317572">
    <property type="component" value="Chromosome"/>
</dbReference>
<proteinExistence type="predicted"/>
<reference evidence="1 2" key="1">
    <citation type="submission" date="2018-11" db="EMBL/GenBank/DDBJ databases">
        <title>The first complete genome of Serratia liquefaciens isolated from metalophyte plant revel distinctness adaptive mechanisms in an extreme habitat.</title>
        <authorList>
            <person name="Caneschi W.L."/>
            <person name="Sanchez A.B."/>
            <person name="Felestrino E.B."/>
            <person name="Assis R.A.B."/>
            <person name="Lemes C.G.C."/>
            <person name="Cordeiro I.F."/>
            <person name="Fonseca N.P."/>
            <person name="Villa M."/>
            <person name="Vieira I.T."/>
            <person name="Moraes L.A."/>
            <person name="Kamino L.H.Y."/>
            <person name="do Carmo F."/>
            <person name="Garcia C.M."/>
            <person name="Almeida N.F."/>
            <person name="Silva R.S."/>
            <person name="Ferro J.A."/>
            <person name="Ferro M.I.T."/>
            <person name="Varani A.M."/>
            <person name="Ferreira R.M."/>
            <person name="dos Santos V.L."/>
            <person name="Silva U.C."/>
            <person name="Setubal J.C."/>
            <person name="Moreira L.M."/>
        </authorList>
    </citation>
    <scope>NUCLEOTIDE SEQUENCE [LARGE SCALE GENOMIC DNA]</scope>
    <source>
        <strain evidence="1 2">FG3</strain>
    </source>
</reference>
<dbReference type="RefSeq" id="WP_142814978.1">
    <property type="nucleotide sequence ID" value="NZ_CP033893.1"/>
</dbReference>
<evidence type="ECO:0000313" key="2">
    <source>
        <dbReference type="Proteomes" id="UP000317572"/>
    </source>
</evidence>
<organism evidence="1 2">
    <name type="scientific">Serratia liquefaciens</name>
    <dbReference type="NCBI Taxonomy" id="614"/>
    <lineage>
        <taxon>Bacteria</taxon>
        <taxon>Pseudomonadati</taxon>
        <taxon>Pseudomonadota</taxon>
        <taxon>Gammaproteobacteria</taxon>
        <taxon>Enterobacterales</taxon>
        <taxon>Yersiniaceae</taxon>
        <taxon>Serratia</taxon>
    </lineage>
</organism>
<accession>A0A515CTG6</accession>
<sequence>MINKYLLDELRQRSDEKGELARWVIHLQADLDTERRKTASQDSVICARDKRIAELEAYNAKLRDWNAGLAQESCELQAKLATPVRLLGQMLVHDWEHRVDRQAAFEHRKTAWDARLEEDKKAIRAAGFTFIVEGDE</sequence>
<dbReference type="EMBL" id="CP033893">
    <property type="protein sequence ID" value="QDL31465.1"/>
    <property type="molecule type" value="Genomic_DNA"/>
</dbReference>
<dbReference type="AlphaFoldDB" id="A0A515CTG6"/>
<name>A0A515CTG6_SERLI</name>
<protein>
    <submittedName>
        <fullName evidence="1">Uncharacterized protein</fullName>
    </submittedName>
</protein>
<gene>
    <name evidence="1" type="ORF">EGO53_06575</name>
</gene>